<accession>A0A2N9HXM8</accession>
<protein>
    <recommendedName>
        <fullName evidence="3">Transmembrane protein</fullName>
    </recommendedName>
</protein>
<dbReference type="AlphaFoldDB" id="A0A2N9HXM8"/>
<keyword evidence="1" id="KW-0472">Membrane</keyword>
<feature type="transmembrane region" description="Helical" evidence="1">
    <location>
        <begin position="85"/>
        <end position="106"/>
    </location>
</feature>
<feature type="transmembrane region" description="Helical" evidence="1">
    <location>
        <begin position="53"/>
        <end position="79"/>
    </location>
</feature>
<evidence type="ECO:0000313" key="2">
    <source>
        <dbReference type="EMBL" id="SPD16429.1"/>
    </source>
</evidence>
<proteinExistence type="predicted"/>
<sequence length="108" mass="12097">MRPSPAVDVRWASGLEVIPGRVSFDSPTFGVDYSKLFIWKSPYHTRIKWKIRFNLTVVCLARSKVTNLLLFLTLAAVVALEFSGILVTFVPFFVVVVVAVVVLLVLML</sequence>
<name>A0A2N9HXM8_FAGSY</name>
<organism evidence="2">
    <name type="scientific">Fagus sylvatica</name>
    <name type="common">Beechnut</name>
    <dbReference type="NCBI Taxonomy" id="28930"/>
    <lineage>
        <taxon>Eukaryota</taxon>
        <taxon>Viridiplantae</taxon>
        <taxon>Streptophyta</taxon>
        <taxon>Embryophyta</taxon>
        <taxon>Tracheophyta</taxon>
        <taxon>Spermatophyta</taxon>
        <taxon>Magnoliopsida</taxon>
        <taxon>eudicotyledons</taxon>
        <taxon>Gunneridae</taxon>
        <taxon>Pentapetalae</taxon>
        <taxon>rosids</taxon>
        <taxon>fabids</taxon>
        <taxon>Fagales</taxon>
        <taxon>Fagaceae</taxon>
        <taxon>Fagus</taxon>
    </lineage>
</organism>
<reference evidence="2" key="1">
    <citation type="submission" date="2018-02" db="EMBL/GenBank/DDBJ databases">
        <authorList>
            <person name="Cohen D.B."/>
            <person name="Kent A.D."/>
        </authorList>
    </citation>
    <scope>NUCLEOTIDE SEQUENCE</scope>
</reference>
<evidence type="ECO:0000256" key="1">
    <source>
        <dbReference type="SAM" id="Phobius"/>
    </source>
</evidence>
<evidence type="ECO:0008006" key="3">
    <source>
        <dbReference type="Google" id="ProtNLM"/>
    </source>
</evidence>
<keyword evidence="1" id="KW-0812">Transmembrane</keyword>
<dbReference type="EMBL" id="OIVN01004275">
    <property type="protein sequence ID" value="SPD16429.1"/>
    <property type="molecule type" value="Genomic_DNA"/>
</dbReference>
<keyword evidence="1" id="KW-1133">Transmembrane helix</keyword>
<gene>
    <name evidence="2" type="ORF">FSB_LOCUS44311</name>
</gene>